<feature type="compositionally biased region" description="Gly residues" evidence="1">
    <location>
        <begin position="86"/>
        <end position="97"/>
    </location>
</feature>
<dbReference type="PANTHER" id="PTHR38045">
    <property type="entry name" value="CHROMOSOME 1, WHOLE GENOME SHOTGUN SEQUENCE"/>
    <property type="match status" value="1"/>
</dbReference>
<dbReference type="EMBL" id="KV425909">
    <property type="protein sequence ID" value="KZV99457.1"/>
    <property type="molecule type" value="Genomic_DNA"/>
</dbReference>
<proteinExistence type="predicted"/>
<feature type="transmembrane region" description="Helical" evidence="2">
    <location>
        <begin position="57"/>
        <end position="76"/>
    </location>
</feature>
<keyword evidence="2" id="KW-1133">Transmembrane helix</keyword>
<keyword evidence="4" id="KW-1185">Reference proteome</keyword>
<gene>
    <name evidence="3" type="ORF">EXIGLDRAFT_712139</name>
</gene>
<dbReference type="Proteomes" id="UP000077266">
    <property type="component" value="Unassembled WGS sequence"/>
</dbReference>
<sequence length="651" mass="70981">MSYSNDSYQRPVASTPYIRMGDRSDPGEGHAGYYYGAAHQVNIPAAPRKRTSLWIKLGIPVAILVIIAAVVGVVLARRHSKSSPGSAGGSSEGGSKGSPGVQGLFATSTDAYFLPVYPTASNAALYVRPTFTPTESASAAWPTDTYSPTAPEVTSVRPDHPRLLAPAHKWAALPDLIQKDVYLKNFHDRILANASDYIQLPPVQYYLDGDSGILDISRQVKQRIKAYAYAYRMTNDQKWLDGAWAELQNAANKGPAAFSPDPSDAWNKVHFLDVAEMTAAFAIAYDWLYDFWSPDQRSSIMQSIIDNGLNVGLTAYTDPTVSYAWWTGGNEVISGNWNCVCNGGMVLGALAIIDNDQSGVAAKVLAQAVPNARANCAKGPSSDGSWTETPNYWYFGTTGHAEMTSALMTATGSDYNLLTANPNFSLTGLYHMYVYGMTSLFDYADHGPNKYSSTANSMMFYATAYNTPMYMLYQRDRFDAADPTAMFWYDPTVAGAWWNGLPLDHVFNDAETSWASMRSSWTDNTGLYVAMKSSKLTGHQTHGDLDCGDFVLDAMGQRWAGELGSGNYLSKGYFSSGEGDNATRWLYYRKRTEGQNTLLIGERNQLADEAAPTLTFETSGTAQAADPVLKLPSDSAAFVVTDMSTAYGFQS</sequence>
<feature type="region of interest" description="Disordered" evidence="1">
    <location>
        <begin position="81"/>
        <end position="100"/>
    </location>
</feature>
<accession>A0A165MLV6</accession>
<dbReference type="InParanoid" id="A0A165MLV6"/>
<protein>
    <recommendedName>
        <fullName evidence="5">Heparinase II/III family protein</fullName>
    </recommendedName>
</protein>
<evidence type="ECO:0000256" key="1">
    <source>
        <dbReference type="SAM" id="MobiDB-lite"/>
    </source>
</evidence>
<name>A0A165MLV6_EXIGL</name>
<keyword evidence="2" id="KW-0812">Transmembrane</keyword>
<reference evidence="3 4" key="1">
    <citation type="journal article" date="2016" name="Mol. Biol. Evol.">
        <title>Comparative Genomics of Early-Diverging Mushroom-Forming Fungi Provides Insights into the Origins of Lignocellulose Decay Capabilities.</title>
        <authorList>
            <person name="Nagy L.G."/>
            <person name="Riley R."/>
            <person name="Tritt A."/>
            <person name="Adam C."/>
            <person name="Daum C."/>
            <person name="Floudas D."/>
            <person name="Sun H."/>
            <person name="Yadav J.S."/>
            <person name="Pangilinan J."/>
            <person name="Larsson K.H."/>
            <person name="Matsuura K."/>
            <person name="Barry K."/>
            <person name="Labutti K."/>
            <person name="Kuo R."/>
            <person name="Ohm R.A."/>
            <person name="Bhattacharya S.S."/>
            <person name="Shirouzu T."/>
            <person name="Yoshinaga Y."/>
            <person name="Martin F.M."/>
            <person name="Grigoriev I.V."/>
            <person name="Hibbett D.S."/>
        </authorList>
    </citation>
    <scope>NUCLEOTIDE SEQUENCE [LARGE SCALE GENOMIC DNA]</scope>
    <source>
        <strain evidence="3 4">HHB12029</strain>
    </source>
</reference>
<dbReference type="InterPro" id="IPR008929">
    <property type="entry name" value="Chondroitin_lyas"/>
</dbReference>
<dbReference type="Gene3D" id="1.50.10.100">
    <property type="entry name" value="Chondroitin AC/alginate lyase"/>
    <property type="match status" value="1"/>
</dbReference>
<dbReference type="Gene3D" id="2.70.98.70">
    <property type="match status" value="1"/>
</dbReference>
<evidence type="ECO:0008006" key="5">
    <source>
        <dbReference type="Google" id="ProtNLM"/>
    </source>
</evidence>
<dbReference type="OrthoDB" id="3476529at2759"/>
<dbReference type="SUPFAM" id="SSF48230">
    <property type="entry name" value="Chondroitin AC/alginate lyase"/>
    <property type="match status" value="1"/>
</dbReference>
<dbReference type="AlphaFoldDB" id="A0A165MLV6"/>
<evidence type="ECO:0000313" key="4">
    <source>
        <dbReference type="Proteomes" id="UP000077266"/>
    </source>
</evidence>
<feature type="region of interest" description="Disordered" evidence="1">
    <location>
        <begin position="1"/>
        <end position="21"/>
    </location>
</feature>
<dbReference type="PANTHER" id="PTHR38045:SF1">
    <property type="entry name" value="HEPARINASE II_III-LIKE PROTEIN"/>
    <property type="match status" value="1"/>
</dbReference>
<evidence type="ECO:0000313" key="3">
    <source>
        <dbReference type="EMBL" id="KZV99457.1"/>
    </source>
</evidence>
<evidence type="ECO:0000256" key="2">
    <source>
        <dbReference type="SAM" id="Phobius"/>
    </source>
</evidence>
<keyword evidence="2" id="KW-0472">Membrane</keyword>
<dbReference type="STRING" id="1314781.A0A165MLV6"/>
<organism evidence="3 4">
    <name type="scientific">Exidia glandulosa HHB12029</name>
    <dbReference type="NCBI Taxonomy" id="1314781"/>
    <lineage>
        <taxon>Eukaryota</taxon>
        <taxon>Fungi</taxon>
        <taxon>Dikarya</taxon>
        <taxon>Basidiomycota</taxon>
        <taxon>Agaricomycotina</taxon>
        <taxon>Agaricomycetes</taxon>
        <taxon>Auriculariales</taxon>
        <taxon>Exidiaceae</taxon>
        <taxon>Exidia</taxon>
    </lineage>
</organism>